<comment type="caution">
    <text evidence="4">The sequence shown here is derived from an EMBL/GenBank/DDBJ whole genome shotgun (WGS) entry which is preliminary data.</text>
</comment>
<dbReference type="Pfam" id="PF01408">
    <property type="entry name" value="GFO_IDH_MocA"/>
    <property type="match status" value="1"/>
</dbReference>
<evidence type="ECO:0000256" key="1">
    <source>
        <dbReference type="ARBA" id="ARBA00023002"/>
    </source>
</evidence>
<dbReference type="AlphaFoldDB" id="A0A6P2BTN2"/>
<evidence type="ECO:0000313" key="5">
    <source>
        <dbReference type="Proteomes" id="UP000460272"/>
    </source>
</evidence>
<evidence type="ECO:0000259" key="3">
    <source>
        <dbReference type="Pfam" id="PF22725"/>
    </source>
</evidence>
<dbReference type="GO" id="GO:0000166">
    <property type="term" value="F:nucleotide binding"/>
    <property type="evidence" value="ECO:0007669"/>
    <property type="project" value="InterPro"/>
</dbReference>
<dbReference type="SUPFAM" id="SSF51735">
    <property type="entry name" value="NAD(P)-binding Rossmann-fold domains"/>
    <property type="match status" value="1"/>
</dbReference>
<dbReference type="PANTHER" id="PTHR43818:SF11">
    <property type="entry name" value="BCDNA.GH03377"/>
    <property type="match status" value="1"/>
</dbReference>
<feature type="domain" description="Gfo/Idh/MocA-like oxidoreductase N-terminal" evidence="2">
    <location>
        <begin position="9"/>
        <end position="124"/>
    </location>
</feature>
<dbReference type="Pfam" id="PF22725">
    <property type="entry name" value="GFO_IDH_MocA_C3"/>
    <property type="match status" value="1"/>
</dbReference>
<proteinExistence type="predicted"/>
<keyword evidence="5" id="KW-1185">Reference proteome</keyword>
<evidence type="ECO:0000259" key="2">
    <source>
        <dbReference type="Pfam" id="PF01408"/>
    </source>
</evidence>
<dbReference type="InterPro" id="IPR055170">
    <property type="entry name" value="GFO_IDH_MocA-like_dom"/>
</dbReference>
<sequence length="363" mass="37730">MGERSARSAVVLGTGVGCQTHVPALRAAGFDVAGLVGRDAARTARRAARVGVPSAFTSLTEALTRTDAYAVVVATPPNTHAELVLEAVAAGKHVVCEKPFARDKNEALAMLAAADEAGVVHLVGTEYRWGATQGVATRAIAEGVVGTPRLATFLLFGGFLADPDAGVPDWWGAADQGGGWLQAHAPHLIDQVRSSLGEFAAVSAGLPRVVEHTWAAEDSFSVRFRLTNGVEGVMHESASDWGPPMFMTRIGGTSGTLWIEGGAVHVADAAGTRKLPVPDDLAALPSERPPADLLVSAYDRMRSGAGEIPPFTRLYRTFGDLIDGKPVPADPRPATFADGVAAMAVIDAIRQSAATGGTWVAVD</sequence>
<dbReference type="Gene3D" id="3.30.360.10">
    <property type="entry name" value="Dihydrodipicolinate Reductase, domain 2"/>
    <property type="match status" value="1"/>
</dbReference>
<dbReference type="Gene3D" id="3.40.50.720">
    <property type="entry name" value="NAD(P)-binding Rossmann-like Domain"/>
    <property type="match status" value="1"/>
</dbReference>
<dbReference type="EMBL" id="RPFW01000005">
    <property type="protein sequence ID" value="TVZ02469.1"/>
    <property type="molecule type" value="Genomic_DNA"/>
</dbReference>
<dbReference type="InterPro" id="IPR036291">
    <property type="entry name" value="NAD(P)-bd_dom_sf"/>
</dbReference>
<dbReference type="InterPro" id="IPR000683">
    <property type="entry name" value="Gfo/Idh/MocA-like_OxRdtase_N"/>
</dbReference>
<dbReference type="OrthoDB" id="9792085at2"/>
<accession>A0A6P2BTN2</accession>
<feature type="domain" description="GFO/IDH/MocA-like oxidoreductase" evidence="3">
    <location>
        <begin position="137"/>
        <end position="257"/>
    </location>
</feature>
<dbReference type="InterPro" id="IPR050463">
    <property type="entry name" value="Gfo/Idh/MocA_oxidrdct_glycsds"/>
</dbReference>
<name>A0A6P2BTN2_9ACTN</name>
<dbReference type="GO" id="GO:0016491">
    <property type="term" value="F:oxidoreductase activity"/>
    <property type="evidence" value="ECO:0007669"/>
    <property type="project" value="UniProtKB-KW"/>
</dbReference>
<organism evidence="4 5">
    <name type="scientific">Trebonia kvetii</name>
    <dbReference type="NCBI Taxonomy" id="2480626"/>
    <lineage>
        <taxon>Bacteria</taxon>
        <taxon>Bacillati</taxon>
        <taxon>Actinomycetota</taxon>
        <taxon>Actinomycetes</taxon>
        <taxon>Streptosporangiales</taxon>
        <taxon>Treboniaceae</taxon>
        <taxon>Trebonia</taxon>
    </lineage>
</organism>
<keyword evidence="1" id="KW-0560">Oxidoreductase</keyword>
<evidence type="ECO:0000313" key="4">
    <source>
        <dbReference type="EMBL" id="TVZ02469.1"/>
    </source>
</evidence>
<gene>
    <name evidence="4" type="ORF">EAS64_27120</name>
</gene>
<dbReference type="PANTHER" id="PTHR43818">
    <property type="entry name" value="BCDNA.GH03377"/>
    <property type="match status" value="1"/>
</dbReference>
<dbReference type="SUPFAM" id="SSF55347">
    <property type="entry name" value="Glyceraldehyde-3-phosphate dehydrogenase-like, C-terminal domain"/>
    <property type="match status" value="1"/>
</dbReference>
<dbReference type="Proteomes" id="UP000460272">
    <property type="component" value="Unassembled WGS sequence"/>
</dbReference>
<reference evidence="4 5" key="1">
    <citation type="submission" date="2018-11" db="EMBL/GenBank/DDBJ databases">
        <title>Trebonia kvetii gen.nov., sp.nov., a novel acidophilic actinobacterium, and proposal of the new actinobacterial family Treboniaceae fam. nov.</title>
        <authorList>
            <person name="Rapoport D."/>
            <person name="Sagova-Mareckova M."/>
            <person name="Sedlacek I."/>
            <person name="Provaznik J."/>
            <person name="Kralova S."/>
            <person name="Pavlinic D."/>
            <person name="Benes V."/>
            <person name="Kopecky J."/>
        </authorList>
    </citation>
    <scope>NUCLEOTIDE SEQUENCE [LARGE SCALE GENOMIC DNA]</scope>
    <source>
        <strain evidence="4 5">15Tr583</strain>
    </source>
</reference>
<dbReference type="RefSeq" id="WP_145857506.1">
    <property type="nucleotide sequence ID" value="NZ_RPFW01000005.1"/>
</dbReference>
<protein>
    <submittedName>
        <fullName evidence="4">Gfo/Idh/MocA family oxidoreductase</fullName>
    </submittedName>
</protein>
<dbReference type="PROSITE" id="PS51257">
    <property type="entry name" value="PROKAR_LIPOPROTEIN"/>
    <property type="match status" value="1"/>
</dbReference>